<reference evidence="1 2" key="1">
    <citation type="journal article" date="2019" name="Int. J. Syst. Evol. Microbiol.">
        <title>The Global Catalogue of Microorganisms (GCM) 10K type strain sequencing project: providing services to taxonomists for standard genome sequencing and annotation.</title>
        <authorList>
            <consortium name="The Broad Institute Genomics Platform"/>
            <consortium name="The Broad Institute Genome Sequencing Center for Infectious Disease"/>
            <person name="Wu L."/>
            <person name="Ma J."/>
        </authorList>
    </citation>
    <scope>NUCLEOTIDE SEQUENCE [LARGE SCALE GENOMIC DNA]</scope>
    <source>
        <strain evidence="1 2">CGMCC 1.12543</strain>
    </source>
</reference>
<dbReference type="InterPro" id="IPR055926">
    <property type="entry name" value="DUF7503"/>
</dbReference>
<dbReference type="RefSeq" id="WP_282594496.1">
    <property type="nucleotide sequence ID" value="NZ_JALLGW010000001.1"/>
</dbReference>
<evidence type="ECO:0000313" key="1">
    <source>
        <dbReference type="EMBL" id="MFC5969745.1"/>
    </source>
</evidence>
<accession>A0ABD5RHH7</accession>
<organism evidence="1 2">
    <name type="scientific">Halomarina salina</name>
    <dbReference type="NCBI Taxonomy" id="1872699"/>
    <lineage>
        <taxon>Archaea</taxon>
        <taxon>Methanobacteriati</taxon>
        <taxon>Methanobacteriota</taxon>
        <taxon>Stenosarchaea group</taxon>
        <taxon>Halobacteria</taxon>
        <taxon>Halobacteriales</taxon>
        <taxon>Natronomonadaceae</taxon>
        <taxon>Halomarina</taxon>
    </lineage>
</organism>
<dbReference type="Proteomes" id="UP001596099">
    <property type="component" value="Unassembled WGS sequence"/>
</dbReference>
<protein>
    <submittedName>
        <fullName evidence="1">Uncharacterized protein</fullName>
    </submittedName>
</protein>
<name>A0ABD5RHH7_9EURY</name>
<dbReference type="AlphaFoldDB" id="A0ABD5RHH7"/>
<keyword evidence="2" id="KW-1185">Reference proteome</keyword>
<gene>
    <name evidence="1" type="ORF">ACFPYI_00230</name>
</gene>
<dbReference type="EMBL" id="JBHSQH010000001">
    <property type="protein sequence ID" value="MFC5969745.1"/>
    <property type="molecule type" value="Genomic_DNA"/>
</dbReference>
<evidence type="ECO:0000313" key="2">
    <source>
        <dbReference type="Proteomes" id="UP001596099"/>
    </source>
</evidence>
<comment type="caution">
    <text evidence="1">The sequence shown here is derived from an EMBL/GenBank/DDBJ whole genome shotgun (WGS) entry which is preliminary data.</text>
</comment>
<dbReference type="Pfam" id="PF24335">
    <property type="entry name" value="DUF7503"/>
    <property type="match status" value="1"/>
</dbReference>
<sequence length="44" mass="4392">MVDPDGSVVLTDHPRLVGVVFTILLALSRAGVAASNTGSTVTGP</sequence>
<proteinExistence type="predicted"/>